<reference evidence="1 2" key="2">
    <citation type="journal article" date="2012" name="J. Bacteriol.">
        <title>Complete genome sequences of six strains of the genus Methylobacterium.</title>
        <authorList>
            <person name="Marx C.J."/>
            <person name="Bringel F."/>
            <person name="Chistoserdova L."/>
            <person name="Moulin L."/>
            <person name="Farhan Ul Haque M."/>
            <person name="Fleischman D.E."/>
            <person name="Gruffaz C."/>
            <person name="Jourand P."/>
            <person name="Knief C."/>
            <person name="Lee M.C."/>
            <person name="Muller E.E."/>
            <person name="Nadalig T."/>
            <person name="Peyraud R."/>
            <person name="Roselli S."/>
            <person name="Russ L."/>
            <person name="Goodwin L.A."/>
            <person name="Ivanova N."/>
            <person name="Kyrpides N."/>
            <person name="Lajus A."/>
            <person name="Land M.L."/>
            <person name="Medigue C."/>
            <person name="Mikhailova N."/>
            <person name="Nolan M."/>
            <person name="Woyke T."/>
            <person name="Stolyar S."/>
            <person name="Vorholt J.A."/>
            <person name="Vuilleumier S."/>
        </authorList>
    </citation>
    <scope>NUCLEOTIDE SEQUENCE [LARGE SCALE GENOMIC DNA]</scope>
    <source>
        <strain evidence="2">CM4 / NCIMB 13688</strain>
    </source>
</reference>
<dbReference type="AlphaFoldDB" id="B7KRR7"/>
<dbReference type="EMBL" id="CP001298">
    <property type="protein sequence ID" value="ACK85594.1"/>
    <property type="molecule type" value="Genomic_DNA"/>
</dbReference>
<protein>
    <submittedName>
        <fullName evidence="1">Uncharacterized protein</fullName>
    </submittedName>
</protein>
<dbReference type="KEGG" id="mch:Mchl_4824"/>
<gene>
    <name evidence="1" type="ordered locus">Mchl_4824</name>
</gene>
<evidence type="ECO:0000313" key="2">
    <source>
        <dbReference type="Proteomes" id="UP000002385"/>
    </source>
</evidence>
<organism evidence="1 2">
    <name type="scientific">Methylorubrum extorquens (strain CM4 / NCIMB 13688)</name>
    <name type="common">Methylobacterium extorquens</name>
    <dbReference type="NCBI Taxonomy" id="440085"/>
    <lineage>
        <taxon>Bacteria</taxon>
        <taxon>Pseudomonadati</taxon>
        <taxon>Pseudomonadota</taxon>
        <taxon>Alphaproteobacteria</taxon>
        <taxon>Hyphomicrobiales</taxon>
        <taxon>Methylobacteriaceae</taxon>
        <taxon>Methylorubrum</taxon>
    </lineage>
</organism>
<name>B7KRR7_METC4</name>
<reference evidence="2" key="1">
    <citation type="submission" date="2008-12" db="EMBL/GenBank/DDBJ databases">
        <title>Complete sequence of chromosome of Methylobacterium chloromethanicum CM4.</title>
        <authorList>
            <consortium name="US DOE Joint Genome Institute"/>
            <person name="Lucas S."/>
            <person name="Copeland A."/>
            <person name="Lapidus A."/>
            <person name="Glavina del Rio T."/>
            <person name="Dalin E."/>
            <person name="Tice H."/>
            <person name="Bruce D."/>
            <person name="Goodwin L."/>
            <person name="Pitluck S."/>
            <person name="Chertkov O."/>
            <person name="Brettin T."/>
            <person name="Detter J.C."/>
            <person name="Han C."/>
            <person name="Larimer F."/>
            <person name="Land M."/>
            <person name="Hauser L."/>
            <person name="Kyrpides N."/>
            <person name="Mikhailova N."/>
            <person name="Marx C."/>
            <person name="Richardson P."/>
        </authorList>
    </citation>
    <scope>NUCLEOTIDE SEQUENCE [LARGE SCALE GENOMIC DNA]</scope>
    <source>
        <strain evidence="2">CM4 / NCIMB 13688</strain>
    </source>
</reference>
<sequence length="46" mass="4983">MLRVHLDNVHIGFIQGIEAAGCMNAFAKKMEFSPVSVSSWVCADAT</sequence>
<dbReference type="HOGENOM" id="CLU_3185666_0_0_5"/>
<evidence type="ECO:0000313" key="1">
    <source>
        <dbReference type="EMBL" id="ACK85594.1"/>
    </source>
</evidence>
<proteinExistence type="predicted"/>
<dbReference type="Proteomes" id="UP000002385">
    <property type="component" value="Chromosome"/>
</dbReference>
<accession>B7KRR7</accession>